<dbReference type="CDD" id="cd08895">
    <property type="entry name" value="SRPBCC_CalC_Aha1-like_2"/>
    <property type="match status" value="1"/>
</dbReference>
<evidence type="ECO:0000259" key="2">
    <source>
        <dbReference type="Pfam" id="PF08327"/>
    </source>
</evidence>
<dbReference type="EMBL" id="CP002834">
    <property type="protein sequence ID" value="AFI68808.1"/>
    <property type="molecule type" value="Genomic_DNA"/>
</dbReference>
<dbReference type="Proteomes" id="UP000010087">
    <property type="component" value="Chromosome 2"/>
</dbReference>
<sequence>MITSTMRRDTASRLVKASPSAVYAAFVASEAVAQWLPPEGAMMEIQVFEPRVGGRFQMTLIFASAPGKSTANTDVVVGRFVERVPQQRIVQAFEFDSPDPVFAGAMTMRWELEAAAGGTAVTVVAENVPPGISQTDHETGMNSSLTQLAAYVESHD</sequence>
<comment type="similarity">
    <text evidence="1">Belongs to the AHA1 family.</text>
</comment>
<evidence type="ECO:0000256" key="1">
    <source>
        <dbReference type="ARBA" id="ARBA00006817"/>
    </source>
</evidence>
<dbReference type="Gene3D" id="3.30.530.20">
    <property type="match status" value="1"/>
</dbReference>
<protein>
    <recommendedName>
        <fullName evidence="2">Activator of Hsp90 ATPase homologue 1/2-like C-terminal domain-containing protein</fullName>
    </recommendedName>
</protein>
<gene>
    <name evidence="3" type="ordered locus">BP1026B_II0544</name>
</gene>
<organism evidence="3 4">
    <name type="scientific">Burkholderia pseudomallei (strain 1026b)</name>
    <dbReference type="NCBI Taxonomy" id="884204"/>
    <lineage>
        <taxon>Bacteria</taxon>
        <taxon>Pseudomonadati</taxon>
        <taxon>Pseudomonadota</taxon>
        <taxon>Betaproteobacteria</taxon>
        <taxon>Burkholderiales</taxon>
        <taxon>Burkholderiaceae</taxon>
        <taxon>Burkholderia</taxon>
        <taxon>pseudomallei group</taxon>
    </lineage>
</organism>
<dbReference type="KEGG" id="bpz:BP1026B_II0544"/>
<proteinExistence type="inferred from homology"/>
<name>A0A0H3HX60_BURP2</name>
<dbReference type="InterPro" id="IPR013538">
    <property type="entry name" value="ASHA1/2-like_C"/>
</dbReference>
<dbReference type="SUPFAM" id="SSF55961">
    <property type="entry name" value="Bet v1-like"/>
    <property type="match status" value="1"/>
</dbReference>
<dbReference type="Pfam" id="PF08327">
    <property type="entry name" value="AHSA1"/>
    <property type="match status" value="1"/>
</dbReference>
<dbReference type="InterPro" id="IPR023393">
    <property type="entry name" value="START-like_dom_sf"/>
</dbReference>
<evidence type="ECO:0000313" key="4">
    <source>
        <dbReference type="Proteomes" id="UP000010087"/>
    </source>
</evidence>
<feature type="domain" description="Activator of Hsp90 ATPase homologue 1/2-like C-terminal" evidence="2">
    <location>
        <begin position="16"/>
        <end position="153"/>
    </location>
</feature>
<dbReference type="AlphaFoldDB" id="A0A0H3HX60"/>
<accession>A0A0H3HX60</accession>
<dbReference type="PATRIC" id="fig|884204.3.peg.4698"/>
<reference evidence="3 4" key="1">
    <citation type="journal article" date="2012" name="PLoS ONE">
        <title>Evolution of Burkholderia pseudomallei in recurrent melioidosis.</title>
        <authorList>
            <person name="Hayden H.S."/>
            <person name="Lim R."/>
            <person name="Brittnacher M.J."/>
            <person name="Sims E.H."/>
            <person name="Ramage E.R."/>
            <person name="Fong C."/>
            <person name="Wu Z."/>
            <person name="Crist E."/>
            <person name="Chang J."/>
            <person name="Zhou Y."/>
            <person name="Radey M."/>
            <person name="Rohmer L."/>
            <person name="Haugen E."/>
            <person name="Gillett W."/>
            <person name="Wuthiekanun V."/>
            <person name="Peacock S.J."/>
            <person name="Kaul R."/>
            <person name="Miller S.I."/>
            <person name="Manoil C."/>
            <person name="Jacobs M.A."/>
        </authorList>
    </citation>
    <scope>NUCLEOTIDE SEQUENCE [LARGE SCALE GENOMIC DNA]</scope>
    <source>
        <strain evidence="3 4">1026b</strain>
    </source>
</reference>
<evidence type="ECO:0000313" key="3">
    <source>
        <dbReference type="EMBL" id="AFI68808.1"/>
    </source>
</evidence>
<dbReference type="RefSeq" id="WP_004553203.1">
    <property type="nucleotide sequence ID" value="NC_017832.1"/>
</dbReference>